<feature type="transmembrane region" description="Helical" evidence="1">
    <location>
        <begin position="159"/>
        <end position="177"/>
    </location>
</feature>
<accession>A0ABW3ZH20</accession>
<comment type="caution">
    <text evidence="3">The sequence shown here is derived from an EMBL/GenBank/DDBJ whole genome shotgun (WGS) entry which is preliminary data.</text>
</comment>
<feature type="transmembrane region" description="Helical" evidence="1">
    <location>
        <begin position="36"/>
        <end position="57"/>
    </location>
</feature>
<protein>
    <submittedName>
        <fullName evidence="3">EamA/RhaT family transporter</fullName>
    </submittedName>
</protein>
<dbReference type="Pfam" id="PF00892">
    <property type="entry name" value="EamA"/>
    <property type="match status" value="1"/>
</dbReference>
<reference evidence="4" key="1">
    <citation type="journal article" date="2019" name="Int. J. Syst. Evol. Microbiol.">
        <title>The Global Catalogue of Microorganisms (GCM) 10K type strain sequencing project: providing services to taxonomists for standard genome sequencing and annotation.</title>
        <authorList>
            <consortium name="The Broad Institute Genomics Platform"/>
            <consortium name="The Broad Institute Genome Sequencing Center for Infectious Disease"/>
            <person name="Wu L."/>
            <person name="Ma J."/>
        </authorList>
    </citation>
    <scope>NUCLEOTIDE SEQUENCE [LARGE SCALE GENOMIC DNA]</scope>
    <source>
        <strain evidence="4">CCUG 62953</strain>
    </source>
</reference>
<evidence type="ECO:0000256" key="1">
    <source>
        <dbReference type="SAM" id="Phobius"/>
    </source>
</evidence>
<feature type="transmembrane region" description="Helical" evidence="1">
    <location>
        <begin position="283"/>
        <end position="299"/>
    </location>
</feature>
<dbReference type="RefSeq" id="WP_386802572.1">
    <property type="nucleotide sequence ID" value="NZ_JBHTMU010000012.1"/>
</dbReference>
<keyword evidence="1" id="KW-0812">Transmembrane</keyword>
<feature type="transmembrane region" description="Helical" evidence="1">
    <location>
        <begin position="69"/>
        <end position="91"/>
    </location>
</feature>
<feature type="transmembrane region" description="Helical" evidence="1">
    <location>
        <begin position="253"/>
        <end position="274"/>
    </location>
</feature>
<feature type="transmembrane region" description="Helical" evidence="1">
    <location>
        <begin position="111"/>
        <end position="139"/>
    </location>
</feature>
<gene>
    <name evidence="3" type="ORF">ACFQ4E_08615</name>
</gene>
<sequence>MELWIAATLFAAAVQTLRFMIHKRLSETGLTTLGSTFARFAGAAPFAVILVTIYLSATGQAVPDLSPRFWAFAMSGALGQILATMCTVALFRTRNFATGITFKKTETLQTAVLGVVVLGEAISPAGWGAIGIGLAGVLLLSQSPAAQGAWYARLEPRPIALGVAAGAFFACSAVGYRGASLTLDLVDPLARAGVTLACVTTAQAICMAAYLGRADPAQFAALWTARRGALALGLTSMAGSLGWFTAFTLQTAAYVQALGQVELIFSLAASVLFFRERVSGRELAGMALVMLSILVLVLAL</sequence>
<keyword evidence="1" id="KW-0472">Membrane</keyword>
<evidence type="ECO:0000259" key="2">
    <source>
        <dbReference type="Pfam" id="PF00892"/>
    </source>
</evidence>
<feature type="domain" description="EamA" evidence="2">
    <location>
        <begin position="160"/>
        <end position="297"/>
    </location>
</feature>
<evidence type="ECO:0000313" key="3">
    <source>
        <dbReference type="EMBL" id="MFD1342477.1"/>
    </source>
</evidence>
<dbReference type="Proteomes" id="UP001597135">
    <property type="component" value="Unassembled WGS sequence"/>
</dbReference>
<keyword evidence="1" id="KW-1133">Transmembrane helix</keyword>
<dbReference type="PANTHER" id="PTHR22911">
    <property type="entry name" value="ACYL-MALONYL CONDENSING ENZYME-RELATED"/>
    <property type="match status" value="1"/>
</dbReference>
<evidence type="ECO:0000313" key="4">
    <source>
        <dbReference type="Proteomes" id="UP001597135"/>
    </source>
</evidence>
<keyword evidence="4" id="KW-1185">Reference proteome</keyword>
<dbReference type="EMBL" id="JBHTMU010000012">
    <property type="protein sequence ID" value="MFD1342477.1"/>
    <property type="molecule type" value="Genomic_DNA"/>
</dbReference>
<proteinExistence type="predicted"/>
<feature type="transmembrane region" description="Helical" evidence="1">
    <location>
        <begin position="230"/>
        <end position="247"/>
    </location>
</feature>
<name>A0ABW3ZH20_9RHOB</name>
<dbReference type="InterPro" id="IPR000620">
    <property type="entry name" value="EamA_dom"/>
</dbReference>
<organism evidence="3 4">
    <name type="scientific">Litorisediminicola beolgyonensis</name>
    <dbReference type="NCBI Taxonomy" id="1173614"/>
    <lineage>
        <taxon>Bacteria</taxon>
        <taxon>Pseudomonadati</taxon>
        <taxon>Pseudomonadota</taxon>
        <taxon>Alphaproteobacteria</taxon>
        <taxon>Rhodobacterales</taxon>
        <taxon>Paracoccaceae</taxon>
        <taxon>Litorisediminicola</taxon>
    </lineage>
</organism>
<dbReference type="InterPro" id="IPR037185">
    <property type="entry name" value="EmrE-like"/>
</dbReference>
<dbReference type="PANTHER" id="PTHR22911:SF137">
    <property type="entry name" value="SOLUTE CARRIER FAMILY 35 MEMBER G2-RELATED"/>
    <property type="match status" value="1"/>
</dbReference>
<dbReference type="SUPFAM" id="SSF103481">
    <property type="entry name" value="Multidrug resistance efflux transporter EmrE"/>
    <property type="match status" value="2"/>
</dbReference>